<dbReference type="Proteomes" id="UP001305414">
    <property type="component" value="Unassembled WGS sequence"/>
</dbReference>
<gene>
    <name evidence="2" type="ORF">RRF57_009252</name>
</gene>
<evidence type="ECO:0000313" key="2">
    <source>
        <dbReference type="EMBL" id="KAK5633538.1"/>
    </source>
</evidence>
<accession>A0AAN7UPG0</accession>
<protein>
    <submittedName>
        <fullName evidence="2">Uncharacterized protein</fullName>
    </submittedName>
</protein>
<sequence length="81" mass="8260">MASTHPQRRHEDEGDDAITTETTPLLAPSGEREELKPLLSSPSSSPSTSSPSPSHPATSSPPNPSPKPKSSSSATPGSSSP</sequence>
<name>A0AAN7UPG0_9PEZI</name>
<feature type="compositionally biased region" description="Low complexity" evidence="1">
    <location>
        <begin position="68"/>
        <end position="81"/>
    </location>
</feature>
<keyword evidence="3" id="KW-1185">Reference proteome</keyword>
<dbReference type="AlphaFoldDB" id="A0AAN7UPG0"/>
<organism evidence="2 3">
    <name type="scientific">Xylaria bambusicola</name>
    <dbReference type="NCBI Taxonomy" id="326684"/>
    <lineage>
        <taxon>Eukaryota</taxon>
        <taxon>Fungi</taxon>
        <taxon>Dikarya</taxon>
        <taxon>Ascomycota</taxon>
        <taxon>Pezizomycotina</taxon>
        <taxon>Sordariomycetes</taxon>
        <taxon>Xylariomycetidae</taxon>
        <taxon>Xylariales</taxon>
        <taxon>Xylariaceae</taxon>
        <taxon>Xylaria</taxon>
    </lineage>
</organism>
<evidence type="ECO:0000313" key="3">
    <source>
        <dbReference type="Proteomes" id="UP001305414"/>
    </source>
</evidence>
<evidence type="ECO:0000256" key="1">
    <source>
        <dbReference type="SAM" id="MobiDB-lite"/>
    </source>
</evidence>
<reference evidence="2 3" key="1">
    <citation type="submission" date="2023-10" db="EMBL/GenBank/DDBJ databases">
        <title>Draft genome sequence of Xylaria bambusicola isolate GMP-LS, the root and basal stem rot pathogen of sugarcane in Indonesia.</title>
        <authorList>
            <person name="Selvaraj P."/>
            <person name="Muralishankar V."/>
            <person name="Muruganantham S."/>
            <person name="Sp S."/>
            <person name="Haryani S."/>
            <person name="Lau K.J.X."/>
            <person name="Naqvi N.I."/>
        </authorList>
    </citation>
    <scope>NUCLEOTIDE SEQUENCE [LARGE SCALE GENOMIC DNA]</scope>
    <source>
        <strain evidence="2">GMP-LS</strain>
    </source>
</reference>
<comment type="caution">
    <text evidence="2">The sequence shown here is derived from an EMBL/GenBank/DDBJ whole genome shotgun (WGS) entry which is preliminary data.</text>
</comment>
<proteinExistence type="predicted"/>
<feature type="region of interest" description="Disordered" evidence="1">
    <location>
        <begin position="1"/>
        <end position="81"/>
    </location>
</feature>
<feature type="compositionally biased region" description="Low complexity" evidence="1">
    <location>
        <begin position="37"/>
        <end position="58"/>
    </location>
</feature>
<dbReference type="EMBL" id="JAWHQM010000033">
    <property type="protein sequence ID" value="KAK5633538.1"/>
    <property type="molecule type" value="Genomic_DNA"/>
</dbReference>